<name>A0AAP2CSA9_9RHOB</name>
<proteinExistence type="predicted"/>
<comment type="caution">
    <text evidence="1">The sequence shown here is derived from an EMBL/GenBank/DDBJ whole genome shotgun (WGS) entry which is preliminary data.</text>
</comment>
<keyword evidence="2" id="KW-1185">Reference proteome</keyword>
<evidence type="ECO:0000313" key="1">
    <source>
        <dbReference type="EMBL" id="MBT0959183.1"/>
    </source>
</evidence>
<dbReference type="EMBL" id="JADQAZ010000003">
    <property type="protein sequence ID" value="MBT0959183.1"/>
    <property type="molecule type" value="Genomic_DNA"/>
</dbReference>
<evidence type="ECO:0000313" key="2">
    <source>
        <dbReference type="Proteomes" id="UP001315686"/>
    </source>
</evidence>
<accession>A0AAP2CSA9</accession>
<sequence length="192" mass="20495">MNHEAKVIFLRQMMQSVLAETLKVRAAASPSPTSTKYAELMAKIARWQGQLAVFERNLNSQAGLVHKQGASSKARRDFSQRQSHASRLNNIASLRGQALGLADAIVELIEAMTGPDVALSNLIKSIDKLLEGAEDSDLSISPAGQQELTAVIQQADPGGSGGGQPYSPAPTMVTDVITLCIALFILLTRKKG</sequence>
<dbReference type="RefSeq" id="WP_327795386.1">
    <property type="nucleotide sequence ID" value="NZ_JADQAZ010000003.1"/>
</dbReference>
<dbReference type="Proteomes" id="UP001315686">
    <property type="component" value="Unassembled WGS sequence"/>
</dbReference>
<organism evidence="1 2">
    <name type="scientific">Harenicola maris</name>
    <dbReference type="NCBI Taxonomy" id="2841044"/>
    <lineage>
        <taxon>Bacteria</taxon>
        <taxon>Pseudomonadati</taxon>
        <taxon>Pseudomonadota</taxon>
        <taxon>Alphaproteobacteria</taxon>
        <taxon>Rhodobacterales</taxon>
        <taxon>Paracoccaceae</taxon>
        <taxon>Harenicola</taxon>
    </lineage>
</organism>
<protein>
    <submittedName>
        <fullName evidence="1">Uncharacterized protein</fullName>
    </submittedName>
</protein>
<reference evidence="1 2" key="1">
    <citation type="journal article" date="2021" name="Arch. Microbiol.">
        <title>Harenicola maris gen. nov., sp. nov. isolated from the Sea of Japan shallow sediments.</title>
        <authorList>
            <person name="Romanenko L.A."/>
            <person name="Kurilenko V.V."/>
            <person name="Chernysheva N.Y."/>
            <person name="Tekutyeva L.A."/>
            <person name="Velansky P.V."/>
            <person name="Svetashev V.I."/>
            <person name="Isaeva M.P."/>
        </authorList>
    </citation>
    <scope>NUCLEOTIDE SEQUENCE [LARGE SCALE GENOMIC DNA]</scope>
    <source>
        <strain evidence="1 2">KMM 3653</strain>
    </source>
</reference>
<dbReference type="AlphaFoldDB" id="A0AAP2CSA9"/>
<gene>
    <name evidence="1" type="ORF">IV417_17485</name>
</gene>